<evidence type="ECO:0000313" key="8">
    <source>
        <dbReference type="Proteomes" id="UP000571084"/>
    </source>
</evidence>
<dbReference type="InterPro" id="IPR029068">
    <property type="entry name" value="Glyas_Bleomycin-R_OHBP_Dase"/>
</dbReference>
<name>A0A840RUY9_9BURK</name>
<keyword evidence="1" id="KW-0479">Metal-binding</keyword>
<evidence type="ECO:0000259" key="6">
    <source>
        <dbReference type="PROSITE" id="PS51819"/>
    </source>
</evidence>
<dbReference type="Proteomes" id="UP000571084">
    <property type="component" value="Unassembled WGS sequence"/>
</dbReference>
<keyword evidence="8" id="KW-1185">Reference proteome</keyword>
<dbReference type="InterPro" id="IPR004360">
    <property type="entry name" value="Glyas_Fos-R_dOase_dom"/>
</dbReference>
<evidence type="ECO:0000256" key="1">
    <source>
        <dbReference type="ARBA" id="ARBA00022723"/>
    </source>
</evidence>
<keyword evidence="7" id="KW-0456">Lyase</keyword>
<evidence type="ECO:0000313" key="7">
    <source>
        <dbReference type="EMBL" id="MBB5200494.1"/>
    </source>
</evidence>
<evidence type="ECO:0000256" key="4">
    <source>
        <dbReference type="ARBA" id="ARBA00032460"/>
    </source>
</evidence>
<evidence type="ECO:0000256" key="2">
    <source>
        <dbReference type="ARBA" id="ARBA00030291"/>
    </source>
</evidence>
<dbReference type="PROSITE" id="PS51819">
    <property type="entry name" value="VOC"/>
    <property type="match status" value="1"/>
</dbReference>
<dbReference type="AlphaFoldDB" id="A0A840RUY9"/>
<dbReference type="RefSeq" id="WP_168051911.1">
    <property type="nucleotide sequence ID" value="NZ_JAAOZT010000001.1"/>
</dbReference>
<dbReference type="GO" id="GO:0005737">
    <property type="term" value="C:cytoplasm"/>
    <property type="evidence" value="ECO:0007669"/>
    <property type="project" value="TreeGrafter"/>
</dbReference>
<dbReference type="EMBL" id="JACHHQ010000004">
    <property type="protein sequence ID" value="MBB5200494.1"/>
    <property type="molecule type" value="Genomic_DNA"/>
</dbReference>
<dbReference type="PANTHER" id="PTHR46036">
    <property type="entry name" value="LACTOYLGLUTATHIONE LYASE"/>
    <property type="match status" value="1"/>
</dbReference>
<reference evidence="7 8" key="1">
    <citation type="submission" date="2020-08" db="EMBL/GenBank/DDBJ databases">
        <title>Genomic Encyclopedia of Type Strains, Phase IV (KMG-IV): sequencing the most valuable type-strain genomes for metagenomic binning, comparative biology and taxonomic classification.</title>
        <authorList>
            <person name="Goeker M."/>
        </authorList>
    </citation>
    <scope>NUCLEOTIDE SEQUENCE [LARGE SCALE GENOMIC DNA]</scope>
    <source>
        <strain evidence="7 8">DSM 23240</strain>
    </source>
</reference>
<dbReference type="Pfam" id="PF00903">
    <property type="entry name" value="Glyoxalase"/>
    <property type="match status" value="1"/>
</dbReference>
<dbReference type="Gene3D" id="3.10.180.10">
    <property type="entry name" value="2,3-Dihydroxybiphenyl 1,2-Dioxygenase, domain 1"/>
    <property type="match status" value="1"/>
</dbReference>
<dbReference type="InterPro" id="IPR018146">
    <property type="entry name" value="Glyoxalase_1_CS"/>
</dbReference>
<dbReference type="InterPro" id="IPR037523">
    <property type="entry name" value="VOC_core"/>
</dbReference>
<comment type="caution">
    <text evidence="7">The sequence shown here is derived from an EMBL/GenBank/DDBJ whole genome shotgun (WGS) entry which is preliminary data.</text>
</comment>
<proteinExistence type="predicted"/>
<evidence type="ECO:0000256" key="5">
    <source>
        <dbReference type="ARBA" id="ARBA00033298"/>
    </source>
</evidence>
<dbReference type="GO" id="GO:0004462">
    <property type="term" value="F:lactoylglutathione lyase activity"/>
    <property type="evidence" value="ECO:0007669"/>
    <property type="project" value="InterPro"/>
</dbReference>
<dbReference type="PANTHER" id="PTHR46036:SF5">
    <property type="entry name" value="LACTOYLGLUTATHIONE LYASE"/>
    <property type="match status" value="1"/>
</dbReference>
<sequence length="131" mass="15484">MPKIVHTMIRVLEPERSKKFYRDGFGFEVSHQLDFPDFTLIYLRNPENDFELELTHNHDRKEPYTHGDGYGHYAFVSEELGAFHEKLVTLGYAPAAIKEFKQDDALLARFFFVVDPDGYKIEVLEKWGHYR</sequence>
<protein>
    <recommendedName>
        <fullName evidence="3">Aldoketomutase</fullName>
    </recommendedName>
    <alternativeName>
        <fullName evidence="2">Ketone-aldehyde mutase</fullName>
    </alternativeName>
    <alternativeName>
        <fullName evidence="4">Methylglyoxalase</fullName>
    </alternativeName>
    <alternativeName>
        <fullName evidence="5">S-D-lactoylglutathione methylglyoxal lyase</fullName>
    </alternativeName>
</protein>
<feature type="domain" description="VOC" evidence="6">
    <location>
        <begin position="3"/>
        <end position="126"/>
    </location>
</feature>
<organism evidence="7 8">
    <name type="scientific">Glaciimonas immobilis</name>
    <dbReference type="NCBI Taxonomy" id="728004"/>
    <lineage>
        <taxon>Bacteria</taxon>
        <taxon>Pseudomonadati</taxon>
        <taxon>Pseudomonadota</taxon>
        <taxon>Betaproteobacteria</taxon>
        <taxon>Burkholderiales</taxon>
        <taxon>Oxalobacteraceae</taxon>
        <taxon>Glaciimonas</taxon>
    </lineage>
</organism>
<evidence type="ECO:0000256" key="3">
    <source>
        <dbReference type="ARBA" id="ARBA00030892"/>
    </source>
</evidence>
<gene>
    <name evidence="7" type="ORF">HNR39_002329</name>
</gene>
<dbReference type="PROSITE" id="PS00934">
    <property type="entry name" value="GLYOXALASE_I_1"/>
    <property type="match status" value="1"/>
</dbReference>
<dbReference type="GO" id="GO:0019243">
    <property type="term" value="P:methylglyoxal catabolic process to D-lactate via S-lactoyl-glutathione"/>
    <property type="evidence" value="ECO:0007669"/>
    <property type="project" value="TreeGrafter"/>
</dbReference>
<dbReference type="GO" id="GO:0046872">
    <property type="term" value="F:metal ion binding"/>
    <property type="evidence" value="ECO:0007669"/>
    <property type="project" value="UniProtKB-KW"/>
</dbReference>
<dbReference type="SUPFAM" id="SSF54593">
    <property type="entry name" value="Glyoxalase/Bleomycin resistance protein/Dihydroxybiphenyl dioxygenase"/>
    <property type="match status" value="1"/>
</dbReference>
<accession>A0A840RUY9</accession>